<name>A0A117XU74_9BURK</name>
<comment type="caution">
    <text evidence="2">The sequence shown here is derived from an EMBL/GenBank/DDBJ whole genome shotgun (WGS) entry which is preliminary data.</text>
</comment>
<dbReference type="EMBL" id="LOTN01000013">
    <property type="protein sequence ID" value="KUZ94348.1"/>
    <property type="molecule type" value="Genomic_DNA"/>
</dbReference>
<organism evidence="2 3">
    <name type="scientific">Burkholderia ubonensis</name>
    <dbReference type="NCBI Taxonomy" id="101571"/>
    <lineage>
        <taxon>Bacteria</taxon>
        <taxon>Pseudomonadati</taxon>
        <taxon>Pseudomonadota</taxon>
        <taxon>Betaproteobacteria</taxon>
        <taxon>Burkholderiales</taxon>
        <taxon>Burkholderiaceae</taxon>
        <taxon>Burkholderia</taxon>
        <taxon>Burkholderia cepacia complex</taxon>
    </lineage>
</organism>
<evidence type="ECO:0000313" key="2">
    <source>
        <dbReference type="EMBL" id="KUZ94348.1"/>
    </source>
</evidence>
<feature type="compositionally biased region" description="Low complexity" evidence="1">
    <location>
        <begin position="56"/>
        <end position="67"/>
    </location>
</feature>
<sequence>MVNGTDKTGRRTEAAAKARMKRSAGGTGVATAALMLTAPYLSSCAPDDSDKTQIHPPASLASPASAATGARPVAEPAGPPVRPPFDVEKKVASRPDRPAFRAPPFAPARRSAIAVLLDDRLLGGPSPAGLADRPPLPSGPLPDEGFDPFQPHLDGPVLSYAGTAASLRARATDCARFACIAAPALPPLPGGSVIVQRAGPADSPFYADQVADALARHAAFGGTPAPGDAGVLRTASREAGDASGSGLAGAPFYADQIAQARMRPPPGDASPRPMAMAADVVASLVSRFPFDVPDPKPVASPSIALSTLGGETGYHALLERRAAFTEPRVLAGLLDALKPTLTASPLPPMRVAGLAASLDGPLPVGPRMSASADELAAQVASIGGRPAPVVADARAEGGMRLAAPGWRVTMRARTDAVPGAGAGERSRFGRGARANTIGRGAEGLPTIVADMRTTSPAYVARATARPAAVSGLPSAVEIAAALVQSEGHGRAPAAKRKPNRTTRDAAMYSVEAGRDTGWRAATATTVADERYRRPRWGGVAYENVMASVAATAPVARGRTVNVDMPRRGAYGDVAMSVAALASNRPS</sequence>
<feature type="compositionally biased region" description="Basic and acidic residues" evidence="1">
    <location>
        <begin position="7"/>
        <end position="16"/>
    </location>
</feature>
<feature type="region of interest" description="Disordered" evidence="1">
    <location>
        <begin position="1"/>
        <end position="27"/>
    </location>
</feature>
<dbReference type="Proteomes" id="UP000065521">
    <property type="component" value="Unassembled WGS sequence"/>
</dbReference>
<evidence type="ECO:0000313" key="3">
    <source>
        <dbReference type="Proteomes" id="UP000065521"/>
    </source>
</evidence>
<feature type="region of interest" description="Disordered" evidence="1">
    <location>
        <begin position="125"/>
        <end position="150"/>
    </location>
</feature>
<reference evidence="2 3" key="1">
    <citation type="submission" date="2015-11" db="EMBL/GenBank/DDBJ databases">
        <title>Expanding the genomic diversity of Burkholderia species for the development of highly accurate diagnostics.</title>
        <authorList>
            <person name="Sahl J."/>
            <person name="Keim P."/>
            <person name="Wagner D."/>
        </authorList>
    </citation>
    <scope>NUCLEOTIDE SEQUENCE [LARGE SCALE GENOMIC DNA]</scope>
    <source>
        <strain evidence="2 3">RF32-BP4</strain>
    </source>
</reference>
<accession>A0A117XU74</accession>
<protein>
    <submittedName>
        <fullName evidence="2">Uncharacterized protein</fullName>
    </submittedName>
</protein>
<feature type="compositionally biased region" description="Basic and acidic residues" evidence="1">
    <location>
        <begin position="85"/>
        <end position="99"/>
    </location>
</feature>
<dbReference type="AlphaFoldDB" id="A0A117XU74"/>
<proteinExistence type="predicted"/>
<evidence type="ECO:0000256" key="1">
    <source>
        <dbReference type="SAM" id="MobiDB-lite"/>
    </source>
</evidence>
<gene>
    <name evidence="2" type="ORF">WI38_06775</name>
</gene>
<feature type="region of interest" description="Disordered" evidence="1">
    <location>
        <begin position="42"/>
        <end position="104"/>
    </location>
</feature>